<evidence type="ECO:0000313" key="5">
    <source>
        <dbReference type="EMBL" id="AOR24582.1"/>
    </source>
</evidence>
<dbReference type="PANTHER" id="PTHR43193:SF2">
    <property type="entry name" value="POLYFERREDOXIN PROTEIN FWDF"/>
    <property type="match status" value="1"/>
</dbReference>
<evidence type="ECO:0000256" key="3">
    <source>
        <dbReference type="ARBA" id="ARBA00023014"/>
    </source>
</evidence>
<protein>
    <recommendedName>
        <fullName evidence="4">4Fe-4S ferredoxin-type domain-containing protein</fullName>
    </recommendedName>
</protein>
<dbReference type="Pfam" id="PF12838">
    <property type="entry name" value="Fer4_7"/>
    <property type="match status" value="1"/>
</dbReference>
<dbReference type="RefSeq" id="WP_069680709.1">
    <property type="nucleotide sequence ID" value="NZ_CP017253.2"/>
</dbReference>
<dbReference type="SUPFAM" id="SSF54862">
    <property type="entry name" value="4Fe-4S ferredoxins"/>
    <property type="match status" value="1"/>
</dbReference>
<dbReference type="OrthoDB" id="430408at2"/>
<dbReference type="Gene3D" id="3.30.70.20">
    <property type="match status" value="1"/>
</dbReference>
<dbReference type="EMBL" id="CP017253">
    <property type="protein sequence ID" value="AOR24582.1"/>
    <property type="molecule type" value="Genomic_DNA"/>
</dbReference>
<organism evidence="5 6">
    <name type="scientific">Clostridium taeniosporum</name>
    <dbReference type="NCBI Taxonomy" id="394958"/>
    <lineage>
        <taxon>Bacteria</taxon>
        <taxon>Bacillati</taxon>
        <taxon>Bacillota</taxon>
        <taxon>Clostridia</taxon>
        <taxon>Eubacteriales</taxon>
        <taxon>Clostridiaceae</taxon>
        <taxon>Clostridium</taxon>
    </lineage>
</organism>
<sequence>MINISKETKYDCCGCNACVQICPTQCISMTVDEEGFKYPQIMKDKCIGCNKCEKVCPIIQQKNKNSTYSDSKPKTIGGWHKNEEVRKKSSSGGAFTLLAEFVLKNKGIVFGAGFNENLEVNHMSVEKIEELDKLRGSKYVQSDIKDTYLRVEENLKNGRIVLFVGTPCQCAGLDSFLRKDYDKLYKCDFICHGVPSPLVFEKYKLYLEEKYNDKIIEFKFRNKEKGWRDLGQMGTIIKFKSGIIIKNIPAYKDFYMNGFLTDLYLRPSCHDCNFKSIPKYYSDYTIADFWGVKTMYPEIYDKKGTSLMLINTNKGINLFDELKKDFYNVECNIDIAVKRNPSLLKSSYVSEYREIFFKDINTRSFESLAHKYMTIMARIIHIVKKVILRKKRKNEKKNI</sequence>
<dbReference type="InterPro" id="IPR052977">
    <property type="entry name" value="Polyferredoxin-like_ET"/>
</dbReference>
<name>A0A1D7XMM4_9CLOT</name>
<proteinExistence type="predicted"/>
<dbReference type="InterPro" id="IPR007525">
    <property type="entry name" value="FrhB_FdhB_C"/>
</dbReference>
<dbReference type="AlphaFoldDB" id="A0A1D7XMM4"/>
<feature type="domain" description="4Fe-4S ferredoxin-type" evidence="4">
    <location>
        <begin position="1"/>
        <end position="32"/>
    </location>
</feature>
<keyword evidence="3" id="KW-0411">Iron-sulfur</keyword>
<accession>A0A1D7XMM4</accession>
<dbReference type="PROSITE" id="PS00198">
    <property type="entry name" value="4FE4S_FER_1"/>
    <property type="match status" value="2"/>
</dbReference>
<evidence type="ECO:0000313" key="6">
    <source>
        <dbReference type="Proteomes" id="UP000094652"/>
    </source>
</evidence>
<reference evidence="6" key="1">
    <citation type="submission" date="2016-09" db="EMBL/GenBank/DDBJ databases">
        <title>Genomics of Clostridium taeniosporum, an organism which forms endospores with ribbon-like appendages.</title>
        <authorList>
            <person name="Walker J.R."/>
        </authorList>
    </citation>
    <scope>NUCLEOTIDE SEQUENCE [LARGE SCALE GENOMIC DNA]</scope>
    <source>
        <strain evidence="6">1/k</strain>
    </source>
</reference>
<dbReference type="PANTHER" id="PTHR43193">
    <property type="match status" value="1"/>
</dbReference>
<dbReference type="KEGG" id="ctae:BGI42_12905"/>
<keyword evidence="1" id="KW-0479">Metal-binding</keyword>
<dbReference type="InterPro" id="IPR017900">
    <property type="entry name" value="4Fe4S_Fe_S_CS"/>
</dbReference>
<evidence type="ECO:0000256" key="2">
    <source>
        <dbReference type="ARBA" id="ARBA00023004"/>
    </source>
</evidence>
<evidence type="ECO:0000259" key="4">
    <source>
        <dbReference type="PROSITE" id="PS51379"/>
    </source>
</evidence>
<dbReference type="GO" id="GO:0051536">
    <property type="term" value="F:iron-sulfur cluster binding"/>
    <property type="evidence" value="ECO:0007669"/>
    <property type="project" value="UniProtKB-KW"/>
</dbReference>
<dbReference type="InterPro" id="IPR017896">
    <property type="entry name" value="4Fe4S_Fe-S-bd"/>
</dbReference>
<dbReference type="Pfam" id="PF04422">
    <property type="entry name" value="FrhB_FdhB_N"/>
    <property type="match status" value="1"/>
</dbReference>
<dbReference type="STRING" id="394958.BGI42_12905"/>
<dbReference type="PROSITE" id="PS51379">
    <property type="entry name" value="4FE4S_FER_2"/>
    <property type="match status" value="2"/>
</dbReference>
<keyword evidence="6" id="KW-1185">Reference proteome</keyword>
<dbReference type="Proteomes" id="UP000094652">
    <property type="component" value="Chromosome"/>
</dbReference>
<evidence type="ECO:0000256" key="1">
    <source>
        <dbReference type="ARBA" id="ARBA00022723"/>
    </source>
</evidence>
<feature type="domain" description="4Fe-4S ferredoxin-type" evidence="4">
    <location>
        <begin position="37"/>
        <end position="64"/>
    </location>
</feature>
<gene>
    <name evidence="5" type="ORF">BGI42_12905</name>
</gene>
<dbReference type="InterPro" id="IPR007516">
    <property type="entry name" value="Co_F420_Hydgase/DH_bsu_N"/>
</dbReference>
<keyword evidence="2" id="KW-0408">Iron</keyword>
<dbReference type="Pfam" id="PF04432">
    <property type="entry name" value="FrhB_FdhB_C"/>
    <property type="match status" value="1"/>
</dbReference>
<dbReference type="GO" id="GO:0046872">
    <property type="term" value="F:metal ion binding"/>
    <property type="evidence" value="ECO:0007669"/>
    <property type="project" value="UniProtKB-KW"/>
</dbReference>